<dbReference type="EMBL" id="CP036546">
    <property type="protein sequence ID" value="QCQ46059.1"/>
    <property type="molecule type" value="Genomic_DNA"/>
</dbReference>
<gene>
    <name evidence="1" type="ORF">EC80_014945</name>
</gene>
<evidence type="ECO:0000313" key="1">
    <source>
        <dbReference type="EMBL" id="QCQ46059.1"/>
    </source>
</evidence>
<proteinExistence type="predicted"/>
<accession>A0AAE6K713</accession>
<dbReference type="Proteomes" id="UP000036847">
    <property type="component" value="Chromosome"/>
</dbReference>
<evidence type="ECO:0000313" key="2">
    <source>
        <dbReference type="Proteomes" id="UP000036847"/>
    </source>
</evidence>
<reference evidence="1 2" key="1">
    <citation type="submission" date="2019-03" db="EMBL/GenBank/DDBJ databases">
        <title>Complete genome assembly of MDR B. fragilis.</title>
        <authorList>
            <person name="Sydenham T.V."/>
            <person name="Hasman H."/>
            <person name="Justesen U.S."/>
        </authorList>
    </citation>
    <scope>NUCLEOTIDE SEQUENCE [LARGE SCALE GENOMIC DNA]</scope>
    <source>
        <strain evidence="1 2">DCMSKEJBY0001B</strain>
    </source>
</reference>
<sequence>MKTIYLQRQGSSNSYNTNNCINSQLGFYIGIQPITNDKYHASIVSRYNPKEDGEQRKRIEIEVVAPSLPDVFRRIEKEIQKELSEDIIIADTIEMYCHDNYCYFKVEDKYLAVCFYEKSTETIRLYPENYCLVSFKHKGTKDYLQMDSATLKFLPILEEQAAEHEKEKNWTCHQDKSEDFLRERFAWLIGESIKKENNNVKFCIVDSLIR</sequence>
<dbReference type="RefSeq" id="WP_005805879.1">
    <property type="nucleotide sequence ID" value="NZ_CP036546.1"/>
</dbReference>
<dbReference type="AlphaFoldDB" id="A0AAE6K713"/>
<protein>
    <submittedName>
        <fullName evidence="1">Uncharacterized protein</fullName>
    </submittedName>
</protein>
<organism evidence="1 2">
    <name type="scientific">Bacteroides fragilis</name>
    <dbReference type="NCBI Taxonomy" id="817"/>
    <lineage>
        <taxon>Bacteria</taxon>
        <taxon>Pseudomonadati</taxon>
        <taxon>Bacteroidota</taxon>
        <taxon>Bacteroidia</taxon>
        <taxon>Bacteroidales</taxon>
        <taxon>Bacteroidaceae</taxon>
        <taxon>Bacteroides</taxon>
    </lineage>
</organism>
<name>A0AAE6K713_BACFG</name>